<dbReference type="GO" id="GO:0008855">
    <property type="term" value="F:exodeoxyribonuclease VII activity"/>
    <property type="evidence" value="ECO:0007669"/>
    <property type="project" value="UniProtKB-UniRule"/>
</dbReference>
<evidence type="ECO:0000256" key="4">
    <source>
        <dbReference type="ARBA" id="ARBA00022801"/>
    </source>
</evidence>
<protein>
    <recommendedName>
        <fullName evidence="6">Exodeoxyribonuclease VII small subunit</fullName>
        <ecNumber evidence="6">3.1.11.6</ecNumber>
    </recommendedName>
</protein>
<dbReference type="InterPro" id="IPR003761">
    <property type="entry name" value="Exonuc_VII_S"/>
</dbReference>
<evidence type="ECO:0000313" key="7">
    <source>
        <dbReference type="EMBL" id="PYE55275.1"/>
    </source>
</evidence>
<reference evidence="7 8" key="1">
    <citation type="submission" date="2018-06" db="EMBL/GenBank/DDBJ databases">
        <title>Genomic Encyclopedia of Type Strains, Phase IV (KMG-IV): sequencing the most valuable type-strain genomes for metagenomic binning, comparative biology and taxonomic classification.</title>
        <authorList>
            <person name="Goeker M."/>
        </authorList>
    </citation>
    <scope>NUCLEOTIDE SEQUENCE [LARGE SCALE GENOMIC DNA]</scope>
    <source>
        <strain evidence="7 8">DSM 18048</strain>
    </source>
</reference>
<name>A0A318S984_9DEIO</name>
<dbReference type="NCBIfam" id="NF045605">
    <property type="entry name" value="xseB_Acin_var"/>
    <property type="match status" value="1"/>
</dbReference>
<evidence type="ECO:0000313" key="8">
    <source>
        <dbReference type="Proteomes" id="UP000248326"/>
    </source>
</evidence>
<dbReference type="GO" id="GO:0006308">
    <property type="term" value="P:DNA catabolic process"/>
    <property type="evidence" value="ECO:0007669"/>
    <property type="project" value="UniProtKB-UniRule"/>
</dbReference>
<keyword evidence="8" id="KW-1185">Reference proteome</keyword>
<dbReference type="InterPro" id="IPR037004">
    <property type="entry name" value="Exonuc_VII_ssu_sf"/>
</dbReference>
<sequence length="71" mass="8119">MSDYRRHYDTLARIAAELESGDADLDRVLPLLEEAKAAYEACKTRIEAVRRALGEDFDEVEALTEEDEDEE</sequence>
<gene>
    <name evidence="7" type="ORF">DES52_103106</name>
</gene>
<dbReference type="EC" id="3.1.11.6" evidence="6"/>
<evidence type="ECO:0000256" key="6">
    <source>
        <dbReference type="NCBIfam" id="TIGR01280"/>
    </source>
</evidence>
<keyword evidence="4" id="KW-0378">Hydrolase</keyword>
<keyword evidence="5" id="KW-0269">Exonuclease</keyword>
<comment type="caution">
    <text evidence="7">The sequence shown here is derived from an EMBL/GenBank/DDBJ whole genome shotgun (WGS) entry which is preliminary data.</text>
</comment>
<evidence type="ECO:0000256" key="2">
    <source>
        <dbReference type="ARBA" id="ARBA00022490"/>
    </source>
</evidence>
<dbReference type="AlphaFoldDB" id="A0A318S984"/>
<dbReference type="GO" id="GO:0009318">
    <property type="term" value="C:exodeoxyribonuclease VII complex"/>
    <property type="evidence" value="ECO:0007669"/>
    <property type="project" value="UniProtKB-UniRule"/>
</dbReference>
<evidence type="ECO:0000256" key="3">
    <source>
        <dbReference type="ARBA" id="ARBA00022722"/>
    </source>
</evidence>
<organism evidence="7 8">
    <name type="scientific">Deinococcus yavapaiensis KR-236</name>
    <dbReference type="NCBI Taxonomy" id="694435"/>
    <lineage>
        <taxon>Bacteria</taxon>
        <taxon>Thermotogati</taxon>
        <taxon>Deinococcota</taxon>
        <taxon>Deinococci</taxon>
        <taxon>Deinococcales</taxon>
        <taxon>Deinococcaceae</taxon>
        <taxon>Deinococcus</taxon>
    </lineage>
</organism>
<comment type="similarity">
    <text evidence="1">Belongs to the XseB family.</text>
</comment>
<evidence type="ECO:0000256" key="1">
    <source>
        <dbReference type="ARBA" id="ARBA00009998"/>
    </source>
</evidence>
<keyword evidence="3" id="KW-0540">Nuclease</keyword>
<dbReference type="EMBL" id="QJSX01000003">
    <property type="protein sequence ID" value="PYE55275.1"/>
    <property type="molecule type" value="Genomic_DNA"/>
</dbReference>
<dbReference type="Gene3D" id="1.10.287.1040">
    <property type="entry name" value="Exonuclease VII, small subunit"/>
    <property type="match status" value="1"/>
</dbReference>
<dbReference type="NCBIfam" id="TIGR01280">
    <property type="entry name" value="xseB"/>
    <property type="match status" value="1"/>
</dbReference>
<proteinExistence type="inferred from homology"/>
<dbReference type="RefSeq" id="WP_110885633.1">
    <property type="nucleotide sequence ID" value="NZ_QJSX01000003.1"/>
</dbReference>
<dbReference type="Pfam" id="PF02609">
    <property type="entry name" value="Exonuc_VII_S"/>
    <property type="match status" value="1"/>
</dbReference>
<dbReference type="SUPFAM" id="SSF116842">
    <property type="entry name" value="XseB-like"/>
    <property type="match status" value="1"/>
</dbReference>
<evidence type="ECO:0000256" key="5">
    <source>
        <dbReference type="ARBA" id="ARBA00022839"/>
    </source>
</evidence>
<dbReference type="OrthoDB" id="73303at2"/>
<keyword evidence="2" id="KW-0963">Cytoplasm</keyword>
<accession>A0A318S984</accession>
<dbReference type="Proteomes" id="UP000248326">
    <property type="component" value="Unassembled WGS sequence"/>
</dbReference>